<dbReference type="Pfam" id="PF04082">
    <property type="entry name" value="Fungal_trans"/>
    <property type="match status" value="1"/>
</dbReference>
<evidence type="ECO:0000256" key="5">
    <source>
        <dbReference type="ARBA" id="ARBA00023163"/>
    </source>
</evidence>
<feature type="domain" description="Xylanolytic transcriptional activator regulatory" evidence="8">
    <location>
        <begin position="119"/>
        <end position="200"/>
    </location>
</feature>
<feature type="region of interest" description="Disordered" evidence="7">
    <location>
        <begin position="386"/>
        <end position="407"/>
    </location>
</feature>
<dbReference type="OrthoDB" id="4161332at2759"/>
<keyword evidence="5" id="KW-0804">Transcription</keyword>
<gene>
    <name evidence="9" type="ORF">B0I36DRAFT_362416</name>
</gene>
<evidence type="ECO:0000313" key="9">
    <source>
        <dbReference type="EMBL" id="KAH7030579.1"/>
    </source>
</evidence>
<dbReference type="GeneID" id="70188201"/>
<accession>A0A9P8Y5C7</accession>
<proteinExistence type="predicted"/>
<dbReference type="InterPro" id="IPR007219">
    <property type="entry name" value="XnlR_reg_dom"/>
</dbReference>
<dbReference type="PANTHER" id="PTHR31313">
    <property type="entry name" value="TY1 ENHANCER ACTIVATOR"/>
    <property type="match status" value="1"/>
</dbReference>
<evidence type="ECO:0000256" key="6">
    <source>
        <dbReference type="ARBA" id="ARBA00023242"/>
    </source>
</evidence>
<dbReference type="CDD" id="cd12148">
    <property type="entry name" value="fungal_TF_MHR"/>
    <property type="match status" value="1"/>
</dbReference>
<evidence type="ECO:0000256" key="3">
    <source>
        <dbReference type="ARBA" id="ARBA00023015"/>
    </source>
</evidence>
<dbReference type="GO" id="GO:0003677">
    <property type="term" value="F:DNA binding"/>
    <property type="evidence" value="ECO:0007669"/>
    <property type="project" value="UniProtKB-KW"/>
</dbReference>
<dbReference type="RefSeq" id="XP_046012259.1">
    <property type="nucleotide sequence ID" value="XM_046158655.1"/>
</dbReference>
<evidence type="ECO:0000256" key="4">
    <source>
        <dbReference type="ARBA" id="ARBA00023125"/>
    </source>
</evidence>
<keyword evidence="3" id="KW-0805">Transcription regulation</keyword>
<dbReference type="InterPro" id="IPR051615">
    <property type="entry name" value="Transcr_Regulatory_Elem"/>
</dbReference>
<keyword evidence="1" id="KW-0479">Metal-binding</keyword>
<dbReference type="PANTHER" id="PTHR31313:SF86">
    <property type="entry name" value="ZN(2)-C6 FUNGAL-TYPE DOMAIN-CONTAINING PROTEIN"/>
    <property type="match status" value="1"/>
</dbReference>
<keyword evidence="10" id="KW-1185">Reference proteome</keyword>
<sequence length="559" mass="63373">MDLDGVDIELARHLIDLHWNRQHYAYLLTYRPAVMQSLADGGRWCNKLLLNAMYYTSSLYSDRECLRSTPQDTQSAGDRFYQRFRELLVDEIVRPSIPTTAALLLTGAALVSQGRSSAGWTLCGTAYRMIIDMGCHLTVDVQPQGSNQDIDLDIEFEWRRRLYWGAFLTDATQSLYLGRQMTMRPSEARVPQLFLDTYEELEEWVPYVDPSQPVKSQSVLLSFRGKPAYAVSVFESLIKLSQKTERITQTFYSINCVKRTKSDAAKIKMEIEQDLSGWLSGLPEHLRFDPASAEVPPPHQITPHTTYHTLNILLQRPFIDGGYLQDRVSPELRHANEEKCVESALAIWKLVDAYRTGLTLRRAPFLLSYAVYSAVVVILRQSRKEQQRGAEKRASAGPADSATRPQAKADKFREPINFFWTALSELQRGCNFGLKKPVSIIREMMNELGNVTPTGGAEVESGSSSLFAKMLEMYSEPHLSKHSSQQLEFRDTNRPVSGNEEQAVTDQFAESQFVPNSNDQLALPFDPTPPGFLDFLDDTEQTITNDTLYGLFAQDASWF</sequence>
<evidence type="ECO:0000259" key="8">
    <source>
        <dbReference type="SMART" id="SM00906"/>
    </source>
</evidence>
<evidence type="ECO:0000256" key="1">
    <source>
        <dbReference type="ARBA" id="ARBA00022723"/>
    </source>
</evidence>
<dbReference type="GO" id="GO:0008270">
    <property type="term" value="F:zinc ion binding"/>
    <property type="evidence" value="ECO:0007669"/>
    <property type="project" value="InterPro"/>
</dbReference>
<dbReference type="AlphaFoldDB" id="A0A9P8Y5C7"/>
<keyword evidence="2" id="KW-0862">Zinc</keyword>
<name>A0A9P8Y5C7_9PEZI</name>
<keyword evidence="6" id="KW-0539">Nucleus</keyword>
<evidence type="ECO:0000256" key="7">
    <source>
        <dbReference type="SAM" id="MobiDB-lite"/>
    </source>
</evidence>
<comment type="caution">
    <text evidence="9">The sequence shown here is derived from an EMBL/GenBank/DDBJ whole genome shotgun (WGS) entry which is preliminary data.</text>
</comment>
<evidence type="ECO:0000313" key="10">
    <source>
        <dbReference type="Proteomes" id="UP000756346"/>
    </source>
</evidence>
<evidence type="ECO:0000256" key="2">
    <source>
        <dbReference type="ARBA" id="ARBA00022833"/>
    </source>
</evidence>
<reference evidence="9" key="1">
    <citation type="journal article" date="2021" name="Nat. Commun.">
        <title>Genetic determinants of endophytism in the Arabidopsis root mycobiome.</title>
        <authorList>
            <person name="Mesny F."/>
            <person name="Miyauchi S."/>
            <person name="Thiergart T."/>
            <person name="Pickel B."/>
            <person name="Atanasova L."/>
            <person name="Karlsson M."/>
            <person name="Huettel B."/>
            <person name="Barry K.W."/>
            <person name="Haridas S."/>
            <person name="Chen C."/>
            <person name="Bauer D."/>
            <person name="Andreopoulos W."/>
            <person name="Pangilinan J."/>
            <person name="LaButti K."/>
            <person name="Riley R."/>
            <person name="Lipzen A."/>
            <person name="Clum A."/>
            <person name="Drula E."/>
            <person name="Henrissat B."/>
            <person name="Kohler A."/>
            <person name="Grigoriev I.V."/>
            <person name="Martin F.M."/>
            <person name="Hacquard S."/>
        </authorList>
    </citation>
    <scope>NUCLEOTIDE SEQUENCE</scope>
    <source>
        <strain evidence="9">MPI-CAGE-CH-0230</strain>
    </source>
</reference>
<dbReference type="EMBL" id="JAGTJQ010000005">
    <property type="protein sequence ID" value="KAH7030579.1"/>
    <property type="molecule type" value="Genomic_DNA"/>
</dbReference>
<organism evidence="9 10">
    <name type="scientific">Microdochium trichocladiopsis</name>
    <dbReference type="NCBI Taxonomy" id="1682393"/>
    <lineage>
        <taxon>Eukaryota</taxon>
        <taxon>Fungi</taxon>
        <taxon>Dikarya</taxon>
        <taxon>Ascomycota</taxon>
        <taxon>Pezizomycotina</taxon>
        <taxon>Sordariomycetes</taxon>
        <taxon>Xylariomycetidae</taxon>
        <taxon>Xylariales</taxon>
        <taxon>Microdochiaceae</taxon>
        <taxon>Microdochium</taxon>
    </lineage>
</organism>
<dbReference type="SMART" id="SM00906">
    <property type="entry name" value="Fungal_trans"/>
    <property type="match status" value="1"/>
</dbReference>
<keyword evidence="4" id="KW-0238">DNA-binding</keyword>
<dbReference type="Proteomes" id="UP000756346">
    <property type="component" value="Unassembled WGS sequence"/>
</dbReference>
<protein>
    <submittedName>
        <fullName evidence="9">Fungal-specific transcription factor domain-containing protein</fullName>
    </submittedName>
</protein>
<dbReference type="GO" id="GO:0006351">
    <property type="term" value="P:DNA-templated transcription"/>
    <property type="evidence" value="ECO:0007669"/>
    <property type="project" value="InterPro"/>
</dbReference>